<dbReference type="PANTHER" id="PTHR43353">
    <property type="entry name" value="SUCCINATE-SEMIALDEHYDE DEHYDROGENASE, MITOCHONDRIAL"/>
    <property type="match status" value="1"/>
</dbReference>
<evidence type="ECO:0000313" key="4">
    <source>
        <dbReference type="EMBL" id="NYD53339.1"/>
    </source>
</evidence>
<dbReference type="EMBL" id="JACCBH010000001">
    <property type="protein sequence ID" value="NYD53339.1"/>
    <property type="molecule type" value="Genomic_DNA"/>
</dbReference>
<comment type="caution">
    <text evidence="4">The sequence shown here is derived from an EMBL/GenBank/DDBJ whole genome shotgun (WGS) entry which is preliminary data.</text>
</comment>
<organism evidence="4 5">
    <name type="scientific">Microbacterium pseudoresistens</name>
    <dbReference type="NCBI Taxonomy" id="640634"/>
    <lineage>
        <taxon>Bacteria</taxon>
        <taxon>Bacillati</taxon>
        <taxon>Actinomycetota</taxon>
        <taxon>Actinomycetes</taxon>
        <taxon>Micrococcales</taxon>
        <taxon>Microbacteriaceae</taxon>
        <taxon>Microbacterium</taxon>
    </lineage>
</organism>
<protein>
    <submittedName>
        <fullName evidence="4">NADP-dependent aldehyde dehydrogenase</fullName>
        <ecNumber evidence="4">1.2.1.4</ecNumber>
    </submittedName>
</protein>
<reference evidence="4 5" key="1">
    <citation type="submission" date="2020-07" db="EMBL/GenBank/DDBJ databases">
        <title>Sequencing the genomes of 1000 actinobacteria strains.</title>
        <authorList>
            <person name="Klenk H.-P."/>
        </authorList>
    </citation>
    <scope>NUCLEOTIDE SEQUENCE [LARGE SCALE GENOMIC DNA]</scope>
    <source>
        <strain evidence="4 5">DSM 22185</strain>
    </source>
</reference>
<dbReference type="InterPro" id="IPR050740">
    <property type="entry name" value="Aldehyde_DH_Superfamily"/>
</dbReference>
<feature type="region of interest" description="Disordered" evidence="2">
    <location>
        <begin position="452"/>
        <end position="483"/>
    </location>
</feature>
<dbReference type="EC" id="1.2.1.4" evidence="4"/>
<dbReference type="SUPFAM" id="SSF53720">
    <property type="entry name" value="ALDH-like"/>
    <property type="match status" value="1"/>
</dbReference>
<evidence type="ECO:0000313" key="5">
    <source>
        <dbReference type="Proteomes" id="UP000552045"/>
    </source>
</evidence>
<name>A0A7Y9ESW5_9MICO</name>
<gene>
    <name evidence="4" type="ORF">BKA02_000394</name>
</gene>
<dbReference type="InterPro" id="IPR016163">
    <property type="entry name" value="Ald_DH_C"/>
</dbReference>
<dbReference type="Proteomes" id="UP000552045">
    <property type="component" value="Unassembled WGS sequence"/>
</dbReference>
<dbReference type="Gene3D" id="3.40.605.10">
    <property type="entry name" value="Aldehyde Dehydrogenase, Chain A, domain 1"/>
    <property type="match status" value="1"/>
</dbReference>
<dbReference type="CDD" id="cd07129">
    <property type="entry name" value="ALDH_KGSADH"/>
    <property type="match status" value="1"/>
</dbReference>
<evidence type="ECO:0000256" key="2">
    <source>
        <dbReference type="SAM" id="MobiDB-lite"/>
    </source>
</evidence>
<keyword evidence="5" id="KW-1185">Reference proteome</keyword>
<dbReference type="InterPro" id="IPR044151">
    <property type="entry name" value="ALDH_KGSADH"/>
</dbReference>
<dbReference type="GO" id="GO:0033721">
    <property type="term" value="F:aldehyde dehydrogenase (NADP+) activity"/>
    <property type="evidence" value="ECO:0007669"/>
    <property type="project" value="UniProtKB-EC"/>
</dbReference>
<dbReference type="PANTHER" id="PTHR43353:SF3">
    <property type="entry name" value="ALDEHYDE DEHYDROGENASE-RELATED"/>
    <property type="match status" value="1"/>
</dbReference>
<evidence type="ECO:0000256" key="1">
    <source>
        <dbReference type="ARBA" id="ARBA00023002"/>
    </source>
</evidence>
<dbReference type="Pfam" id="PF00171">
    <property type="entry name" value="Aldedh"/>
    <property type="match status" value="1"/>
</dbReference>
<dbReference type="Gene3D" id="3.40.309.10">
    <property type="entry name" value="Aldehyde Dehydrogenase, Chain A, domain 2"/>
    <property type="match status" value="1"/>
</dbReference>
<keyword evidence="1 4" id="KW-0560">Oxidoreductase</keyword>
<sequence length="483" mass="50312">MNTSAHDLEAATAAAAAFRLTRRATALERAGWLTAIADRLEEHADELVALAHSETRLGADRLAGELRRTTGQLRFFASVILDGAYLEAIVDHARSDLPVPTPDLRRMLVPIGPVAVFSASNFPFAFSVAGGDTASALAAGNPVVVKGHSAHAELSRRTAALVADALTAAGAPSGTFGHVTGRKTGLDLVGDPAIAAVGFTGSLEGGRALMAVAQARPVPIPFYGELSAVNPVVITARAAEKRADELASGLAASFQLGGGQFCTKPGVVFAPSGARVAERVASLLGSGMPLLSEPIERALLSGLDRLSALPGMRVLRGVSEDPNAVAPAVLTTTADRVLADPQGHLVECFGPVTLVVEYDDLHQVVACVRVIGGSLTATVHSQSEDDIRSLVDELTLIAGRVLFDGWPTGVAVNWAQHHGGPWPSTTSAHTSVGATATRRFLRPIAWQATPDGLLPPELQESNPLGIPRRVDGVQYPAVHKEQP</sequence>
<dbReference type="RefSeq" id="WP_179430787.1">
    <property type="nucleotide sequence ID" value="NZ_BAABLC010000003.1"/>
</dbReference>
<proteinExistence type="predicted"/>
<dbReference type="InterPro" id="IPR016161">
    <property type="entry name" value="Ald_DH/histidinol_DH"/>
</dbReference>
<dbReference type="InterPro" id="IPR016162">
    <property type="entry name" value="Ald_DH_N"/>
</dbReference>
<dbReference type="InterPro" id="IPR015590">
    <property type="entry name" value="Aldehyde_DH_dom"/>
</dbReference>
<dbReference type="AlphaFoldDB" id="A0A7Y9ESW5"/>
<evidence type="ECO:0000259" key="3">
    <source>
        <dbReference type="Pfam" id="PF00171"/>
    </source>
</evidence>
<feature type="domain" description="Aldehyde dehydrogenase" evidence="3">
    <location>
        <begin position="7"/>
        <end position="420"/>
    </location>
</feature>
<accession>A0A7Y9ESW5</accession>